<feature type="transmembrane region" description="Helical" evidence="5">
    <location>
        <begin position="151"/>
        <end position="171"/>
    </location>
</feature>
<feature type="transmembrane region" description="Helical" evidence="5">
    <location>
        <begin position="123"/>
        <end position="139"/>
    </location>
</feature>
<comment type="caution">
    <text evidence="7">The sequence shown here is derived from an EMBL/GenBank/DDBJ whole genome shotgun (WGS) entry which is preliminary data.</text>
</comment>
<evidence type="ECO:0000256" key="3">
    <source>
        <dbReference type="ARBA" id="ARBA00022989"/>
    </source>
</evidence>
<dbReference type="SUPFAM" id="SSF103481">
    <property type="entry name" value="Multidrug resistance efflux transporter EmrE"/>
    <property type="match status" value="2"/>
</dbReference>
<dbReference type="STRING" id="558152.IQ37_05370"/>
<sequence length="301" mass="33644">MKDYKLLIAVFTVALVWGTTFLAIRVAVETIPAWFVAGIRQFLASLIMLSVLLYRKELKWIGWKNLRYQIIFATLMLVIANGMTTVAEETVSSSLASLISASSPILVFLGSVAIGLQKFSFRAFIGVLMCFSGILFIFWDGLKDLANPDYRMGIVFLFCAISGWASGTIFTKKLNIQSGNISLNLFYQFAFAGVVQIIFAFLFSENYNFGNWSIKSVSAMLYLACFGSVAAFFAFHFALTRVSPVQVSILAYINTIIAIFLGWLILDEAISFKFIIAAVLIILGVFIINYKPEMFRRQKAL</sequence>
<dbReference type="InterPro" id="IPR037185">
    <property type="entry name" value="EmrE-like"/>
</dbReference>
<keyword evidence="2 5" id="KW-0812">Transmembrane</keyword>
<organism evidence="7 8">
    <name type="scientific">Chryseobacterium piperi</name>
    <dbReference type="NCBI Taxonomy" id="558152"/>
    <lineage>
        <taxon>Bacteria</taxon>
        <taxon>Pseudomonadati</taxon>
        <taxon>Bacteroidota</taxon>
        <taxon>Flavobacteriia</taxon>
        <taxon>Flavobacteriales</taxon>
        <taxon>Weeksellaceae</taxon>
        <taxon>Chryseobacterium group</taxon>
        <taxon>Chryseobacterium</taxon>
    </lineage>
</organism>
<evidence type="ECO:0000256" key="2">
    <source>
        <dbReference type="ARBA" id="ARBA00022692"/>
    </source>
</evidence>
<dbReference type="InterPro" id="IPR050638">
    <property type="entry name" value="AA-Vitamin_Transporters"/>
</dbReference>
<gene>
    <name evidence="7" type="ORF">IQ37_05370</name>
</gene>
<reference evidence="7 8" key="1">
    <citation type="submission" date="2014-07" db="EMBL/GenBank/DDBJ databases">
        <title>Genome of Chryseobacterium piperi CTM.</title>
        <authorList>
            <person name="Pipes S.E."/>
            <person name="Stropko S.J."/>
            <person name="Newman J.D."/>
        </authorList>
    </citation>
    <scope>NUCLEOTIDE SEQUENCE [LARGE SCALE GENOMIC DNA]</scope>
    <source>
        <strain evidence="7 8">CTM</strain>
    </source>
</reference>
<evidence type="ECO:0000256" key="1">
    <source>
        <dbReference type="ARBA" id="ARBA00004141"/>
    </source>
</evidence>
<dbReference type="OrthoDB" id="9812547at2"/>
<dbReference type="RefSeq" id="WP_034682435.1">
    <property type="nucleotide sequence ID" value="NZ_CP023049.2"/>
</dbReference>
<name>A0A086BKI6_9FLAO</name>
<evidence type="ECO:0000259" key="6">
    <source>
        <dbReference type="Pfam" id="PF00892"/>
    </source>
</evidence>
<keyword evidence="4 5" id="KW-0472">Membrane</keyword>
<protein>
    <submittedName>
        <fullName evidence="7">Permease</fullName>
    </submittedName>
</protein>
<feature type="domain" description="EamA" evidence="6">
    <location>
        <begin position="7"/>
        <end position="138"/>
    </location>
</feature>
<keyword evidence="8" id="KW-1185">Reference proteome</keyword>
<dbReference type="Proteomes" id="UP000028709">
    <property type="component" value="Unassembled WGS sequence"/>
</dbReference>
<feature type="transmembrane region" description="Helical" evidence="5">
    <location>
        <begin position="66"/>
        <end position="83"/>
    </location>
</feature>
<feature type="transmembrane region" description="Helical" evidence="5">
    <location>
        <begin position="249"/>
        <end position="266"/>
    </location>
</feature>
<dbReference type="GO" id="GO:0016020">
    <property type="term" value="C:membrane"/>
    <property type="evidence" value="ECO:0007669"/>
    <property type="project" value="UniProtKB-SubCell"/>
</dbReference>
<evidence type="ECO:0000313" key="8">
    <source>
        <dbReference type="Proteomes" id="UP000028709"/>
    </source>
</evidence>
<evidence type="ECO:0000313" key="7">
    <source>
        <dbReference type="EMBL" id="KFF29450.1"/>
    </source>
</evidence>
<feature type="transmembrane region" description="Helical" evidence="5">
    <location>
        <begin position="216"/>
        <end position="237"/>
    </location>
</feature>
<feature type="transmembrane region" description="Helical" evidence="5">
    <location>
        <begin position="95"/>
        <end position="116"/>
    </location>
</feature>
<dbReference type="Pfam" id="PF00892">
    <property type="entry name" value="EamA"/>
    <property type="match status" value="2"/>
</dbReference>
<dbReference type="PANTHER" id="PTHR32322">
    <property type="entry name" value="INNER MEMBRANE TRANSPORTER"/>
    <property type="match status" value="1"/>
</dbReference>
<accession>A0A086BKI6</accession>
<feature type="domain" description="EamA" evidence="6">
    <location>
        <begin position="152"/>
        <end position="289"/>
    </location>
</feature>
<dbReference type="PANTHER" id="PTHR32322:SF14">
    <property type="entry name" value="PROTEIN PAGO"/>
    <property type="match status" value="1"/>
</dbReference>
<proteinExistence type="predicted"/>
<evidence type="ECO:0000256" key="5">
    <source>
        <dbReference type="SAM" id="Phobius"/>
    </source>
</evidence>
<dbReference type="EMBL" id="JPRJ01000006">
    <property type="protein sequence ID" value="KFF29450.1"/>
    <property type="molecule type" value="Genomic_DNA"/>
</dbReference>
<dbReference type="AlphaFoldDB" id="A0A086BKI6"/>
<comment type="subcellular location">
    <subcellularLocation>
        <location evidence="1">Membrane</location>
        <topology evidence="1">Multi-pass membrane protein</topology>
    </subcellularLocation>
</comment>
<feature type="transmembrane region" description="Helical" evidence="5">
    <location>
        <begin position="33"/>
        <end position="54"/>
    </location>
</feature>
<evidence type="ECO:0000256" key="4">
    <source>
        <dbReference type="ARBA" id="ARBA00023136"/>
    </source>
</evidence>
<dbReference type="KEGG" id="cpip:CJF12_00550"/>
<feature type="transmembrane region" description="Helical" evidence="5">
    <location>
        <begin position="183"/>
        <end position="204"/>
    </location>
</feature>
<dbReference type="eggNOG" id="COG0697">
    <property type="taxonomic scope" value="Bacteria"/>
</dbReference>
<dbReference type="InterPro" id="IPR000620">
    <property type="entry name" value="EamA_dom"/>
</dbReference>
<keyword evidence="3 5" id="KW-1133">Transmembrane helix</keyword>
<feature type="transmembrane region" description="Helical" evidence="5">
    <location>
        <begin position="272"/>
        <end position="290"/>
    </location>
</feature>